<reference evidence="2 3" key="1">
    <citation type="journal article" date="2020" name="ISME J.">
        <title>Uncovering the hidden diversity of litter-decomposition mechanisms in mushroom-forming fungi.</title>
        <authorList>
            <person name="Floudas D."/>
            <person name="Bentzer J."/>
            <person name="Ahren D."/>
            <person name="Johansson T."/>
            <person name="Persson P."/>
            <person name="Tunlid A."/>
        </authorList>
    </citation>
    <scope>NUCLEOTIDE SEQUENCE [LARGE SCALE GENOMIC DNA]</scope>
    <source>
        <strain evidence="2 3">CBS 291.85</strain>
    </source>
</reference>
<dbReference type="OrthoDB" id="3260094at2759"/>
<accession>A0A8H5FGW4</accession>
<dbReference type="InterPro" id="IPR040976">
    <property type="entry name" value="Pkinase_fungal"/>
</dbReference>
<sequence>MERTVALRDLDSGIFEMPLTDFCETYLQFGMTDDNDVSPCMKELTPNGYWAAIPAVLSSGQEDTTFSSTMPVIVEDVRNYANGEWKFDDSDESVFDNRGKLFGAAAHLMNTNPCRHHVFSISVEKLDTRLWYFSRSYVVKSKPFNLRKEPRWLIRFIVAMSFGTLDELGYDETVTRHYDTKGEIFFYVYQVQGQYFRTCRLLCEYFPASVSGRAARVWVVQECDASGVVKGKDEHVLKDYWLNERQKEWEIQGDIFSRLERLKQELLNPSSDKLLDNQEERQLVLDALANYREYFITIMANEIVRSSIPVLETS</sequence>
<dbReference type="EMBL" id="JAACJM010000222">
    <property type="protein sequence ID" value="KAF5336760.1"/>
    <property type="molecule type" value="Genomic_DNA"/>
</dbReference>
<comment type="caution">
    <text evidence="2">The sequence shown here is derived from an EMBL/GenBank/DDBJ whole genome shotgun (WGS) entry which is preliminary data.</text>
</comment>
<organism evidence="2 3">
    <name type="scientific">Tetrapyrgos nigripes</name>
    <dbReference type="NCBI Taxonomy" id="182062"/>
    <lineage>
        <taxon>Eukaryota</taxon>
        <taxon>Fungi</taxon>
        <taxon>Dikarya</taxon>
        <taxon>Basidiomycota</taxon>
        <taxon>Agaricomycotina</taxon>
        <taxon>Agaricomycetes</taxon>
        <taxon>Agaricomycetidae</taxon>
        <taxon>Agaricales</taxon>
        <taxon>Marasmiineae</taxon>
        <taxon>Marasmiaceae</taxon>
        <taxon>Tetrapyrgos</taxon>
    </lineage>
</organism>
<protein>
    <recommendedName>
        <fullName evidence="1">Fungal-type protein kinase domain-containing protein</fullName>
    </recommendedName>
</protein>
<evidence type="ECO:0000259" key="1">
    <source>
        <dbReference type="Pfam" id="PF17667"/>
    </source>
</evidence>
<evidence type="ECO:0000313" key="2">
    <source>
        <dbReference type="EMBL" id="KAF5336760.1"/>
    </source>
</evidence>
<feature type="domain" description="Fungal-type protein kinase" evidence="1">
    <location>
        <begin position="81"/>
        <end position="248"/>
    </location>
</feature>
<proteinExistence type="predicted"/>
<evidence type="ECO:0000313" key="3">
    <source>
        <dbReference type="Proteomes" id="UP000559256"/>
    </source>
</evidence>
<gene>
    <name evidence="2" type="ORF">D9758_016382</name>
</gene>
<dbReference type="AlphaFoldDB" id="A0A8H5FGW4"/>
<dbReference type="Pfam" id="PF17667">
    <property type="entry name" value="Pkinase_fungal"/>
    <property type="match status" value="1"/>
</dbReference>
<name>A0A8H5FGW4_9AGAR</name>
<dbReference type="Proteomes" id="UP000559256">
    <property type="component" value="Unassembled WGS sequence"/>
</dbReference>
<keyword evidence="3" id="KW-1185">Reference proteome</keyword>